<feature type="modified residue" description="N6-(pyridoxal phosphate)lysine" evidence="4">
    <location>
        <position position="488"/>
    </location>
</feature>
<dbReference type="GO" id="GO:0006522">
    <property type="term" value="P:alanine metabolic process"/>
    <property type="evidence" value="ECO:0007669"/>
    <property type="project" value="InterPro"/>
</dbReference>
<keyword evidence="6" id="KW-1133">Transmembrane helix</keyword>
<feature type="binding site" evidence="5">
    <location>
        <position position="802"/>
    </location>
    <ligand>
        <name>substrate</name>
    </ligand>
</feature>
<keyword evidence="6" id="KW-0812">Transmembrane</keyword>
<keyword evidence="6" id="KW-0472">Membrane</keyword>
<dbReference type="SUPFAM" id="SSF50621">
    <property type="entry name" value="Alanine racemase C-terminal domain-like"/>
    <property type="match status" value="1"/>
</dbReference>
<proteinExistence type="predicted"/>
<name>A0A0W0YFP7_9GAMM</name>
<dbReference type="GO" id="GO:0030170">
    <property type="term" value="F:pyridoxal phosphate binding"/>
    <property type="evidence" value="ECO:0007669"/>
    <property type="project" value="TreeGrafter"/>
</dbReference>
<dbReference type="RefSeq" id="WP_058515251.1">
    <property type="nucleotide sequence ID" value="NZ_CAAAIH010000034.1"/>
</dbReference>
<evidence type="ECO:0000259" key="7">
    <source>
        <dbReference type="SMART" id="SM01005"/>
    </source>
</evidence>
<dbReference type="Gene3D" id="3.20.20.10">
    <property type="entry name" value="Alanine racemase"/>
    <property type="match status" value="1"/>
</dbReference>
<evidence type="ECO:0000256" key="6">
    <source>
        <dbReference type="SAM" id="Phobius"/>
    </source>
</evidence>
<evidence type="ECO:0000256" key="4">
    <source>
        <dbReference type="PIRSR" id="PIRSR600821-50"/>
    </source>
</evidence>
<dbReference type="PROSITE" id="PS00395">
    <property type="entry name" value="ALANINE_RACEMASE"/>
    <property type="match status" value="1"/>
</dbReference>
<evidence type="ECO:0000256" key="2">
    <source>
        <dbReference type="ARBA" id="ARBA00022898"/>
    </source>
</evidence>
<evidence type="ECO:0000256" key="1">
    <source>
        <dbReference type="ARBA" id="ARBA00001933"/>
    </source>
</evidence>
<dbReference type="AlphaFoldDB" id="A0A0W0YFP7"/>
<organism evidence="8 9">
    <name type="scientific">Legionella santicrucis</name>
    <dbReference type="NCBI Taxonomy" id="45074"/>
    <lineage>
        <taxon>Bacteria</taxon>
        <taxon>Pseudomonadati</taxon>
        <taxon>Pseudomonadota</taxon>
        <taxon>Gammaproteobacteria</taxon>
        <taxon>Legionellales</taxon>
        <taxon>Legionellaceae</taxon>
        <taxon>Legionella</taxon>
    </lineage>
</organism>
<dbReference type="InterPro" id="IPR036188">
    <property type="entry name" value="FAD/NAD-bd_sf"/>
</dbReference>
<feature type="binding site" evidence="5">
    <location>
        <position position="594"/>
    </location>
    <ligand>
        <name>substrate</name>
    </ligand>
</feature>
<dbReference type="InterPro" id="IPR009006">
    <property type="entry name" value="Ala_racemase/Decarboxylase_C"/>
</dbReference>
<keyword evidence="2 4" id="KW-0663">Pyridoxal phosphate</keyword>
<feature type="transmembrane region" description="Helical" evidence="6">
    <location>
        <begin position="12"/>
        <end position="31"/>
    </location>
</feature>
<dbReference type="InterPro" id="IPR011079">
    <property type="entry name" value="Ala_racemase_C"/>
</dbReference>
<dbReference type="SMART" id="SM01005">
    <property type="entry name" value="Ala_racemase_C"/>
    <property type="match status" value="1"/>
</dbReference>
<protein>
    <submittedName>
        <fullName evidence="8">Alanine racemase</fullName>
        <ecNumber evidence="8">5.1.1.1</ecNumber>
    </submittedName>
</protein>
<dbReference type="GO" id="GO:0008784">
    <property type="term" value="F:alanine racemase activity"/>
    <property type="evidence" value="ECO:0007669"/>
    <property type="project" value="UniProtKB-EC"/>
</dbReference>
<gene>
    <name evidence="8" type="ORF">Lsan_3325</name>
</gene>
<dbReference type="InterPro" id="IPR001608">
    <property type="entry name" value="Ala_racemase_N"/>
</dbReference>
<keyword evidence="3 8" id="KW-0413">Isomerase</keyword>
<evidence type="ECO:0000256" key="3">
    <source>
        <dbReference type="ARBA" id="ARBA00023235"/>
    </source>
</evidence>
<dbReference type="InterPro" id="IPR020622">
    <property type="entry name" value="Ala_racemase_pyridoxalP-BS"/>
</dbReference>
<dbReference type="PANTHER" id="PTHR30511">
    <property type="entry name" value="ALANINE RACEMASE"/>
    <property type="match status" value="1"/>
</dbReference>
<dbReference type="EC" id="5.1.1.1" evidence="8"/>
<dbReference type="GO" id="GO:0005829">
    <property type="term" value="C:cytosol"/>
    <property type="evidence" value="ECO:0007669"/>
    <property type="project" value="TreeGrafter"/>
</dbReference>
<dbReference type="PANTHER" id="PTHR30511:SF3">
    <property type="entry name" value="LYSINE RACEMASE"/>
    <property type="match status" value="1"/>
</dbReference>
<evidence type="ECO:0000313" key="8">
    <source>
        <dbReference type="EMBL" id="KTD55773.1"/>
    </source>
</evidence>
<dbReference type="Gene3D" id="2.40.37.10">
    <property type="entry name" value="Lyase, Ornithine Decarboxylase, Chain A, domain 1"/>
    <property type="match status" value="1"/>
</dbReference>
<comment type="cofactor">
    <cofactor evidence="1 4">
        <name>pyridoxal 5'-phosphate</name>
        <dbReference type="ChEBI" id="CHEBI:597326"/>
    </cofactor>
</comment>
<dbReference type="OrthoDB" id="9813814at2"/>
<dbReference type="PRINTS" id="PR00992">
    <property type="entry name" value="ALARACEMASE"/>
</dbReference>
<comment type="caution">
    <text evidence="8">The sequence shown here is derived from an EMBL/GenBank/DDBJ whole genome shotgun (WGS) entry which is preliminary data.</text>
</comment>
<dbReference type="Proteomes" id="UP000054703">
    <property type="component" value="Unassembled WGS sequence"/>
</dbReference>
<accession>A0A0W0YFP7</accession>
<evidence type="ECO:0000313" key="9">
    <source>
        <dbReference type="Proteomes" id="UP000054703"/>
    </source>
</evidence>
<dbReference type="STRING" id="45074.Lsan_3325"/>
<evidence type="ECO:0000256" key="5">
    <source>
        <dbReference type="PIRSR" id="PIRSR600821-52"/>
    </source>
</evidence>
<dbReference type="PATRIC" id="fig|45074.5.peg.3573"/>
<dbReference type="InterPro" id="IPR000821">
    <property type="entry name" value="Ala_racemase"/>
</dbReference>
<sequence>MNSTKISTDFMSNYIIMGGGPVGCYLAYTLLKQKNARVFILEGRVFERPQVIRIPFCIAKNLPEYVKNIMWADEETRLRIFNTHQADDENFWPKPGYPYWPWINIGLFQESMIHFLQNNTEYKNRFFFISVYFDLEKINYQSEIKKILSVNHPTIIENITAIYCTCGTYAKSLRSELNLLNGKISEPKGHGVYLIYQNKGIENYLRNFNPILYTKLGENGISYAASNNCNYDVQLYTYPSGELSSVLNEVPEDFIQHVTYNSSFNRLDMTGRALSENSKQWFENYKKIIISETKKHGIELPSDLEKIEIFYASRSEYYWNGAAIMVPWQKNLYVPIFFLGDSAGSTDYKFGLSVGRGFLAVDMLINSMQYYCYDFDKIVSNYQIYWNKIISCEFNKGPLLSLEPWIQYQYLIKGREVQFHNNKRIHYIDNEQYEIYLDEYQNLSTDFSKTSETSSILFINTKAIKENIENIISFGKQCSYSKIIGVIKSNGYGLGSKLVSDLAIEAGIDFLAVAKLQEAIALRNAGIPGSVRLMTFEAPMIYDLSTYAANQIEVILPSSKNAASIKMIAKWLQNKHRIFGKLKVHIMVDTGLRRDGGYESNIPDSVMETISKLQLLDPNQVEFAGLSTHLACYRCTDYNGNEIINFRSLQFHRLEEVIKFLFLQGVHIPLIHIGGGLALLAEKWPLQFEKLSKEFNVRLYTRVGHGLYGMELEKDLHLDSPRLRPVVQMDLQVRNVFYVEEGEPVSYGGYWRAPKDGAWIATLSGGWAEGVPRTAQTLGEWQHGMMVCINNQHYPIVGKINMNAMMVNLGSLTKVKPGDRAIIFGWRDHEPKLNDLAQLSGQIAPSIMVNVPSSMPRVAVSE</sequence>
<dbReference type="Pfam" id="PF01168">
    <property type="entry name" value="Ala_racemase_N"/>
    <property type="match status" value="1"/>
</dbReference>
<dbReference type="Pfam" id="PF00842">
    <property type="entry name" value="Ala_racemase_C"/>
    <property type="match status" value="1"/>
</dbReference>
<dbReference type="InterPro" id="IPR029066">
    <property type="entry name" value="PLP-binding_barrel"/>
</dbReference>
<feature type="domain" description="Alanine racemase C-terminal" evidence="7">
    <location>
        <begin position="726"/>
        <end position="860"/>
    </location>
</feature>
<dbReference type="EMBL" id="LNYU01000085">
    <property type="protein sequence ID" value="KTD55773.1"/>
    <property type="molecule type" value="Genomic_DNA"/>
</dbReference>
<reference evidence="8 9" key="1">
    <citation type="submission" date="2015-11" db="EMBL/GenBank/DDBJ databases">
        <title>Genomic analysis of 38 Legionella species identifies large and diverse effector repertoires.</title>
        <authorList>
            <person name="Burstein D."/>
            <person name="Amaro F."/>
            <person name="Zusman T."/>
            <person name="Lifshitz Z."/>
            <person name="Cohen O."/>
            <person name="Gilbert J.A."/>
            <person name="Pupko T."/>
            <person name="Shuman H.A."/>
            <person name="Segal G."/>
        </authorList>
    </citation>
    <scope>NUCLEOTIDE SEQUENCE [LARGE SCALE GENOMIC DNA]</scope>
    <source>
        <strain evidence="8 9">SC-63-C7</strain>
    </source>
</reference>
<dbReference type="SUPFAM" id="SSF51419">
    <property type="entry name" value="PLP-binding barrel"/>
    <property type="match status" value="1"/>
</dbReference>
<dbReference type="SUPFAM" id="SSF51905">
    <property type="entry name" value="FAD/NAD(P)-binding domain"/>
    <property type="match status" value="1"/>
</dbReference>
<keyword evidence="9" id="KW-1185">Reference proteome</keyword>